<reference evidence="2 3" key="1">
    <citation type="journal article" date="2017" name="Genome Biol. Evol.">
        <title>Phytophthora megakarya and P. palmivora, closely related causal agents of cacao black pod rot, underwent increases in genome sizes and gene numbers by different mechanisms.</title>
        <authorList>
            <person name="Ali S.S."/>
            <person name="Shao J."/>
            <person name="Lary D.J."/>
            <person name="Kronmiller B."/>
            <person name="Shen D."/>
            <person name="Strem M.D."/>
            <person name="Amoako-Attah I."/>
            <person name="Akrofi A.Y."/>
            <person name="Begoude B.A."/>
            <person name="Ten Hoopen G.M."/>
            <person name="Coulibaly K."/>
            <person name="Kebe B.I."/>
            <person name="Melnick R.L."/>
            <person name="Guiltinan M.J."/>
            <person name="Tyler B.M."/>
            <person name="Meinhardt L.W."/>
            <person name="Bailey B.A."/>
        </authorList>
    </citation>
    <scope>NUCLEOTIDE SEQUENCE [LARGE SCALE GENOMIC DNA]</scope>
    <source>
        <strain evidence="3">sbr112.9</strain>
    </source>
</reference>
<feature type="compositionally biased region" description="Polar residues" evidence="1">
    <location>
        <begin position="264"/>
        <end position="274"/>
    </location>
</feature>
<accession>A0A2P4XF23</accession>
<name>A0A2P4XF23_9STRA</name>
<dbReference type="Proteomes" id="UP000237271">
    <property type="component" value="Unassembled WGS sequence"/>
</dbReference>
<dbReference type="EMBL" id="NCKW01011173">
    <property type="protein sequence ID" value="POM64151.1"/>
    <property type="molecule type" value="Genomic_DNA"/>
</dbReference>
<organism evidence="2 3">
    <name type="scientific">Phytophthora palmivora</name>
    <dbReference type="NCBI Taxonomy" id="4796"/>
    <lineage>
        <taxon>Eukaryota</taxon>
        <taxon>Sar</taxon>
        <taxon>Stramenopiles</taxon>
        <taxon>Oomycota</taxon>
        <taxon>Peronosporomycetes</taxon>
        <taxon>Peronosporales</taxon>
        <taxon>Peronosporaceae</taxon>
        <taxon>Phytophthora</taxon>
    </lineage>
</organism>
<feature type="compositionally biased region" description="Basic and acidic residues" evidence="1">
    <location>
        <begin position="33"/>
        <end position="52"/>
    </location>
</feature>
<feature type="compositionally biased region" description="Basic and acidic residues" evidence="1">
    <location>
        <begin position="332"/>
        <end position="363"/>
    </location>
</feature>
<proteinExistence type="predicted"/>
<comment type="caution">
    <text evidence="2">The sequence shown here is derived from an EMBL/GenBank/DDBJ whole genome shotgun (WGS) entry which is preliminary data.</text>
</comment>
<evidence type="ECO:0000313" key="2">
    <source>
        <dbReference type="EMBL" id="POM64151.1"/>
    </source>
</evidence>
<sequence>MEDSRVRSPQWQHLLDYVKKTDYDGVSEDESEDSRSDMSDVDVDSKSAKPADIDSDAVDSDAVDYEESDDAPSDSDEDSGDKSDTSIKRKDLPEIRPFNHLQVSQERKRMPKVKSQPLNQRERRLQEVKTKVFLMKTMDNTHVRLVKILNTSYEIFTFICEKYEGAAFHGDPYFIQHYLMEIKNKAGSDLFLKLENAMKAASEAIESVMTAGQKSIYFFHSMPKSWKDDLRIWKGGRKYIPYEDLKQSIEGKGRDIQAQERYTLSKGTRESTATKNERDLMANGPPAPRTEYNNNLGCAASNFAFKGNSKRDRPYRNAKNRYRGHNGGNNNVKKDKSNNDGGRSGRNDNRDKSRGYDQRKKRG</sequence>
<protein>
    <submittedName>
        <fullName evidence="2">Uncharacterized protein</fullName>
    </submittedName>
</protein>
<gene>
    <name evidence="2" type="ORF">PHPALM_20358</name>
</gene>
<dbReference type="AlphaFoldDB" id="A0A2P4XF23"/>
<evidence type="ECO:0000256" key="1">
    <source>
        <dbReference type="SAM" id="MobiDB-lite"/>
    </source>
</evidence>
<feature type="region of interest" description="Disordered" evidence="1">
    <location>
        <begin position="264"/>
        <end position="363"/>
    </location>
</feature>
<evidence type="ECO:0000313" key="3">
    <source>
        <dbReference type="Proteomes" id="UP000237271"/>
    </source>
</evidence>
<keyword evidence="3" id="KW-1185">Reference proteome</keyword>
<feature type="compositionally biased region" description="Acidic residues" evidence="1">
    <location>
        <begin position="53"/>
        <end position="79"/>
    </location>
</feature>
<feature type="compositionally biased region" description="Basic and acidic residues" evidence="1">
    <location>
        <begin position="80"/>
        <end position="94"/>
    </location>
</feature>
<feature type="region of interest" description="Disordered" evidence="1">
    <location>
        <begin position="1"/>
        <end position="119"/>
    </location>
</feature>